<dbReference type="KEGG" id="pfla:Pflav_062200"/>
<dbReference type="AlphaFoldDB" id="A0A6F8Y175"/>
<evidence type="ECO:0000256" key="1">
    <source>
        <dbReference type="SAM" id="MobiDB-lite"/>
    </source>
</evidence>
<evidence type="ECO:0000313" key="2">
    <source>
        <dbReference type="EMBL" id="BCB79810.1"/>
    </source>
</evidence>
<accession>A0A6F8Y175</accession>
<name>A0A6F8Y175_9ACTN</name>
<dbReference type="Proteomes" id="UP000502508">
    <property type="component" value="Chromosome"/>
</dbReference>
<dbReference type="EMBL" id="AP022870">
    <property type="protein sequence ID" value="BCB79810.1"/>
    <property type="molecule type" value="Genomic_DNA"/>
</dbReference>
<organism evidence="2 3">
    <name type="scientific">Phytohabitans flavus</name>
    <dbReference type="NCBI Taxonomy" id="1076124"/>
    <lineage>
        <taxon>Bacteria</taxon>
        <taxon>Bacillati</taxon>
        <taxon>Actinomycetota</taxon>
        <taxon>Actinomycetes</taxon>
        <taxon>Micromonosporales</taxon>
        <taxon>Micromonosporaceae</taxon>
    </lineage>
</organism>
<feature type="compositionally biased region" description="Low complexity" evidence="1">
    <location>
        <begin position="46"/>
        <end position="55"/>
    </location>
</feature>
<reference evidence="2 3" key="1">
    <citation type="submission" date="2020-03" db="EMBL/GenBank/DDBJ databases">
        <title>Whole genome shotgun sequence of Phytohabitans flavus NBRC 107702.</title>
        <authorList>
            <person name="Komaki H."/>
            <person name="Tamura T."/>
        </authorList>
    </citation>
    <scope>NUCLEOTIDE SEQUENCE [LARGE SCALE GENOMIC DNA]</scope>
    <source>
        <strain evidence="2 3">NBRC 107702</strain>
    </source>
</reference>
<gene>
    <name evidence="2" type="ORF">Pflav_062200</name>
</gene>
<feature type="region of interest" description="Disordered" evidence="1">
    <location>
        <begin position="38"/>
        <end position="66"/>
    </location>
</feature>
<reference evidence="2 3" key="2">
    <citation type="submission" date="2020-03" db="EMBL/GenBank/DDBJ databases">
        <authorList>
            <person name="Ichikawa N."/>
            <person name="Kimura A."/>
            <person name="Kitahashi Y."/>
            <person name="Uohara A."/>
        </authorList>
    </citation>
    <scope>NUCLEOTIDE SEQUENCE [LARGE SCALE GENOMIC DNA]</scope>
    <source>
        <strain evidence="2 3">NBRC 107702</strain>
    </source>
</reference>
<proteinExistence type="predicted"/>
<protein>
    <submittedName>
        <fullName evidence="2">Uncharacterized protein</fullName>
    </submittedName>
</protein>
<keyword evidence="3" id="KW-1185">Reference proteome</keyword>
<evidence type="ECO:0000313" key="3">
    <source>
        <dbReference type="Proteomes" id="UP000502508"/>
    </source>
</evidence>
<sequence length="66" mass="7189">MSGTQGYSREEFLVEFFPDQDDRAEVEAGAERLVAVSRADRPTEMRGPAPVRAPAGGRGRIVRRGG</sequence>